<dbReference type="Proteomes" id="UP000593626">
    <property type="component" value="Chromosome"/>
</dbReference>
<dbReference type="GO" id="GO:0006950">
    <property type="term" value="P:response to stress"/>
    <property type="evidence" value="ECO:0007669"/>
    <property type="project" value="TreeGrafter"/>
</dbReference>
<sequence>MTVVNNSLLLEQQLCFRLYTASREITKFYRPLLEKLNLTYPQYLVMLYLWETNTGSVKDIGERLHLDSGTLTPMLKRMEQRNLLTRERSKTDERTVIVKITQEGTTLKEKAQEVPVKIFEKLNVGKEEYLQMLNLLDTVLEQFTKADLEGKGE</sequence>
<dbReference type="AlphaFoldDB" id="A0A7S8HED4"/>
<evidence type="ECO:0000256" key="4">
    <source>
        <dbReference type="ARBA" id="ARBA00023125"/>
    </source>
</evidence>
<dbReference type="PANTHER" id="PTHR33164:SF5">
    <property type="entry name" value="ORGANIC HYDROPEROXIDE RESISTANCE TRANSCRIPTIONAL REGULATOR"/>
    <property type="match status" value="1"/>
</dbReference>
<protein>
    <submittedName>
        <fullName evidence="7">MarR family transcriptional regulator</fullName>
    </submittedName>
</protein>
<dbReference type="PANTHER" id="PTHR33164">
    <property type="entry name" value="TRANSCRIPTIONAL REGULATOR, MARR FAMILY"/>
    <property type="match status" value="1"/>
</dbReference>
<feature type="domain" description="HTH marR-type" evidence="6">
    <location>
        <begin position="11"/>
        <end position="141"/>
    </location>
</feature>
<comment type="subcellular location">
    <subcellularLocation>
        <location evidence="1">Cytoplasm</location>
    </subcellularLocation>
</comment>
<dbReference type="FunFam" id="1.10.10.10:FF:000163">
    <property type="entry name" value="MarR family transcriptional regulator"/>
    <property type="match status" value="1"/>
</dbReference>
<dbReference type="InterPro" id="IPR036388">
    <property type="entry name" value="WH-like_DNA-bd_sf"/>
</dbReference>
<keyword evidence="4" id="KW-0238">DNA-binding</keyword>
<evidence type="ECO:0000259" key="6">
    <source>
        <dbReference type="PROSITE" id="PS50995"/>
    </source>
</evidence>
<dbReference type="RefSeq" id="WP_239673242.1">
    <property type="nucleotide sequence ID" value="NZ_CP049742.1"/>
</dbReference>
<dbReference type="GO" id="GO:0003700">
    <property type="term" value="F:DNA-binding transcription factor activity"/>
    <property type="evidence" value="ECO:0007669"/>
    <property type="project" value="InterPro"/>
</dbReference>
<proteinExistence type="predicted"/>
<dbReference type="InterPro" id="IPR000835">
    <property type="entry name" value="HTH_MarR-typ"/>
</dbReference>
<evidence type="ECO:0000256" key="5">
    <source>
        <dbReference type="ARBA" id="ARBA00023163"/>
    </source>
</evidence>
<keyword evidence="5" id="KW-0804">Transcription</keyword>
<dbReference type="KEGG" id="mcui:G8O30_01430"/>
<keyword evidence="8" id="KW-1185">Reference proteome</keyword>
<evidence type="ECO:0000256" key="3">
    <source>
        <dbReference type="ARBA" id="ARBA00023015"/>
    </source>
</evidence>
<dbReference type="Pfam" id="PF22381">
    <property type="entry name" value="Staph_reg_Sar_Rot"/>
    <property type="match status" value="1"/>
</dbReference>
<dbReference type="GO" id="GO:0005737">
    <property type="term" value="C:cytoplasm"/>
    <property type="evidence" value="ECO:0007669"/>
    <property type="project" value="UniProtKB-SubCell"/>
</dbReference>
<name>A0A7S8HED4_9BACI</name>
<keyword evidence="3" id="KW-0805">Transcription regulation</keyword>
<dbReference type="EMBL" id="CP049742">
    <property type="protein sequence ID" value="QPC45724.1"/>
    <property type="molecule type" value="Genomic_DNA"/>
</dbReference>
<dbReference type="InterPro" id="IPR039422">
    <property type="entry name" value="MarR/SlyA-like"/>
</dbReference>
<evidence type="ECO:0000313" key="8">
    <source>
        <dbReference type="Proteomes" id="UP000593626"/>
    </source>
</evidence>
<dbReference type="InterPro" id="IPR055166">
    <property type="entry name" value="Transc_reg_Sar_Rot_HTH"/>
</dbReference>
<dbReference type="SUPFAM" id="SSF46785">
    <property type="entry name" value="Winged helix' DNA-binding domain"/>
    <property type="match status" value="1"/>
</dbReference>
<dbReference type="InterPro" id="IPR036390">
    <property type="entry name" value="WH_DNA-bd_sf"/>
</dbReference>
<gene>
    <name evidence="7" type="ORF">G8O30_01430</name>
</gene>
<reference evidence="7 8" key="1">
    <citation type="submission" date="2019-07" db="EMBL/GenBank/DDBJ databases">
        <title>Genome sequence of 2 isolates from Red Sea Mangroves.</title>
        <authorList>
            <person name="Sefrji F."/>
            <person name="Michoud G."/>
            <person name="Merlino G."/>
            <person name="Daffonchio D."/>
        </authorList>
    </citation>
    <scope>NUCLEOTIDE SEQUENCE [LARGE SCALE GENOMIC DNA]</scope>
    <source>
        <strain evidence="7 8">R1DC41</strain>
    </source>
</reference>
<evidence type="ECO:0000313" key="7">
    <source>
        <dbReference type="EMBL" id="QPC45724.1"/>
    </source>
</evidence>
<dbReference type="PROSITE" id="PS50995">
    <property type="entry name" value="HTH_MARR_2"/>
    <property type="match status" value="1"/>
</dbReference>
<evidence type="ECO:0000256" key="1">
    <source>
        <dbReference type="ARBA" id="ARBA00004496"/>
    </source>
</evidence>
<organism evidence="7 8">
    <name type="scientific">Mangrovibacillus cuniculi</name>
    <dbReference type="NCBI Taxonomy" id="2593652"/>
    <lineage>
        <taxon>Bacteria</taxon>
        <taxon>Bacillati</taxon>
        <taxon>Bacillota</taxon>
        <taxon>Bacilli</taxon>
        <taxon>Bacillales</taxon>
        <taxon>Bacillaceae</taxon>
        <taxon>Mangrovibacillus</taxon>
    </lineage>
</organism>
<dbReference type="GO" id="GO:0003677">
    <property type="term" value="F:DNA binding"/>
    <property type="evidence" value="ECO:0007669"/>
    <property type="project" value="UniProtKB-KW"/>
</dbReference>
<keyword evidence="2" id="KW-0963">Cytoplasm</keyword>
<dbReference type="Gene3D" id="1.10.10.10">
    <property type="entry name" value="Winged helix-like DNA-binding domain superfamily/Winged helix DNA-binding domain"/>
    <property type="match status" value="1"/>
</dbReference>
<dbReference type="SMART" id="SM00347">
    <property type="entry name" value="HTH_MARR"/>
    <property type="match status" value="1"/>
</dbReference>
<evidence type="ECO:0000256" key="2">
    <source>
        <dbReference type="ARBA" id="ARBA00022490"/>
    </source>
</evidence>
<accession>A0A7S8HED4</accession>